<evidence type="ECO:0000313" key="2">
    <source>
        <dbReference type="EMBL" id="KAF2817487.1"/>
    </source>
</evidence>
<protein>
    <submittedName>
        <fullName evidence="2 4">Uncharacterized protein</fullName>
    </submittedName>
</protein>
<name>A0A6A6ZB90_9PEZI</name>
<dbReference type="GeneID" id="54453847"/>
<reference evidence="4" key="3">
    <citation type="submission" date="2025-04" db="UniProtKB">
        <authorList>
            <consortium name="RefSeq"/>
        </authorList>
    </citation>
    <scope>IDENTIFICATION</scope>
    <source>
        <strain evidence="4">CBS 304.34</strain>
    </source>
</reference>
<reference evidence="4" key="2">
    <citation type="submission" date="2020-04" db="EMBL/GenBank/DDBJ databases">
        <authorList>
            <consortium name="NCBI Genome Project"/>
        </authorList>
    </citation>
    <scope>NUCLEOTIDE SEQUENCE</scope>
    <source>
        <strain evidence="4">CBS 304.34</strain>
    </source>
</reference>
<dbReference type="EMBL" id="MU003692">
    <property type="protein sequence ID" value="KAF2817487.1"/>
    <property type="molecule type" value="Genomic_DNA"/>
</dbReference>
<organism evidence="2">
    <name type="scientific">Mytilinidion resinicola</name>
    <dbReference type="NCBI Taxonomy" id="574789"/>
    <lineage>
        <taxon>Eukaryota</taxon>
        <taxon>Fungi</taxon>
        <taxon>Dikarya</taxon>
        <taxon>Ascomycota</taxon>
        <taxon>Pezizomycotina</taxon>
        <taxon>Dothideomycetes</taxon>
        <taxon>Pleosporomycetidae</taxon>
        <taxon>Mytilinidiales</taxon>
        <taxon>Mytilinidiaceae</taxon>
        <taxon>Mytilinidion</taxon>
    </lineage>
</organism>
<reference evidence="2 4" key="1">
    <citation type="journal article" date="2020" name="Stud. Mycol.">
        <title>101 Dothideomycetes genomes: a test case for predicting lifestyles and emergence of pathogens.</title>
        <authorList>
            <person name="Haridas S."/>
            <person name="Albert R."/>
            <person name="Binder M."/>
            <person name="Bloem J."/>
            <person name="Labutti K."/>
            <person name="Salamov A."/>
            <person name="Andreopoulos B."/>
            <person name="Baker S."/>
            <person name="Barry K."/>
            <person name="Bills G."/>
            <person name="Bluhm B."/>
            <person name="Cannon C."/>
            <person name="Castanera R."/>
            <person name="Culley D."/>
            <person name="Daum C."/>
            <person name="Ezra D."/>
            <person name="Gonzalez J."/>
            <person name="Henrissat B."/>
            <person name="Kuo A."/>
            <person name="Liang C."/>
            <person name="Lipzen A."/>
            <person name="Lutzoni F."/>
            <person name="Magnuson J."/>
            <person name="Mondo S."/>
            <person name="Nolan M."/>
            <person name="Ohm R."/>
            <person name="Pangilinan J."/>
            <person name="Park H.-J."/>
            <person name="Ramirez L."/>
            <person name="Alfaro M."/>
            <person name="Sun H."/>
            <person name="Tritt A."/>
            <person name="Yoshinaga Y."/>
            <person name="Zwiers L.-H."/>
            <person name="Turgeon B."/>
            <person name="Goodwin S."/>
            <person name="Spatafora J."/>
            <person name="Crous P."/>
            <person name="Grigoriev I."/>
        </authorList>
    </citation>
    <scope>NUCLEOTIDE SEQUENCE</scope>
    <source>
        <strain evidence="2 4">CBS 304.34</strain>
    </source>
</reference>
<proteinExistence type="predicted"/>
<evidence type="ECO:0000313" key="4">
    <source>
        <dbReference type="RefSeq" id="XP_033584451.1"/>
    </source>
</evidence>
<keyword evidence="3" id="KW-1185">Reference proteome</keyword>
<evidence type="ECO:0000313" key="3">
    <source>
        <dbReference type="Proteomes" id="UP000504636"/>
    </source>
</evidence>
<evidence type="ECO:0000256" key="1">
    <source>
        <dbReference type="SAM" id="MobiDB-lite"/>
    </source>
</evidence>
<gene>
    <name evidence="2 4" type="ORF">BDZ99DRAFT_16973</name>
</gene>
<sequence length="149" mass="16654">MQCWSVGAGLMSSNVAKTSLLVDFGNHSPPPPQRGRQPGTAASFHDSTRLSIPTLAPLFDQSIELKFGRSTYCAHNSYRSVSFCRAVRRPVTRRWSAAQPSENMRQAASTNIDCQRNAESGPMSRYNYNYTCWFRLVPVLSVCFRNPSS</sequence>
<feature type="region of interest" description="Disordered" evidence="1">
    <location>
        <begin position="22"/>
        <end position="44"/>
    </location>
</feature>
<dbReference type="RefSeq" id="XP_033584451.1">
    <property type="nucleotide sequence ID" value="XM_033712954.1"/>
</dbReference>
<accession>A0A6A6ZB90</accession>
<dbReference type="Proteomes" id="UP000504636">
    <property type="component" value="Unplaced"/>
</dbReference>
<dbReference type="AlphaFoldDB" id="A0A6A6ZB90"/>